<dbReference type="AlphaFoldDB" id="A0A4V2MVU7"/>
<dbReference type="EMBL" id="RWJN01000286">
    <property type="protein sequence ID" value="TCD63607.1"/>
    <property type="molecule type" value="Genomic_DNA"/>
</dbReference>
<proteinExistence type="predicted"/>
<dbReference type="Pfam" id="PF25534">
    <property type="entry name" value="DUF7918"/>
    <property type="match status" value="1"/>
</dbReference>
<dbReference type="InterPro" id="IPR057678">
    <property type="entry name" value="DUF7918"/>
</dbReference>
<feature type="domain" description="DUF7918" evidence="1">
    <location>
        <begin position="15"/>
        <end position="215"/>
    </location>
</feature>
<dbReference type="Proteomes" id="UP000292702">
    <property type="component" value="Unassembled WGS sequence"/>
</dbReference>
<sequence length="253" mass="28504">MVGMAGVFMMLIDDQGMPFKEYATKKHSDGITTSCYISSRVGQSFSIEVDNAVPHDLRRARDSEYVNFRIFVDGIHVDSQLCAGRTKELVQGAPTSNGVQSRFVFSDLLTSTDESMAKRDWSTWDRFGLVEVLVHRVLPHFLYPPPATEPVFFNGLDTVHRENAYAGRHRTTLGEDVLQPNERCSVTYIDPKSAPYAALRVYYRPPEMLEARGIISGLSARTTYDQDSASISRDNGLPVKQEHIVHRMSRLTL</sequence>
<reference evidence="2 3" key="1">
    <citation type="submission" date="2018-11" db="EMBL/GenBank/DDBJ databases">
        <title>Genome assembly of Steccherinum ochraceum LE-BIN_3174, the white-rot fungus of the Steccherinaceae family (The Residual Polyporoid clade, Polyporales, Basidiomycota).</title>
        <authorList>
            <person name="Fedorova T.V."/>
            <person name="Glazunova O.A."/>
            <person name="Landesman E.O."/>
            <person name="Moiseenko K.V."/>
            <person name="Psurtseva N.V."/>
            <person name="Savinova O.S."/>
            <person name="Shakhova N.V."/>
            <person name="Tyazhelova T.V."/>
            <person name="Vasina D.V."/>
        </authorList>
    </citation>
    <scope>NUCLEOTIDE SEQUENCE [LARGE SCALE GENOMIC DNA]</scope>
    <source>
        <strain evidence="2 3">LE-BIN_3174</strain>
    </source>
</reference>
<evidence type="ECO:0000313" key="3">
    <source>
        <dbReference type="Proteomes" id="UP000292702"/>
    </source>
</evidence>
<organism evidence="2 3">
    <name type="scientific">Steccherinum ochraceum</name>
    <dbReference type="NCBI Taxonomy" id="92696"/>
    <lineage>
        <taxon>Eukaryota</taxon>
        <taxon>Fungi</taxon>
        <taxon>Dikarya</taxon>
        <taxon>Basidiomycota</taxon>
        <taxon>Agaricomycotina</taxon>
        <taxon>Agaricomycetes</taxon>
        <taxon>Polyporales</taxon>
        <taxon>Steccherinaceae</taxon>
        <taxon>Steccherinum</taxon>
    </lineage>
</organism>
<dbReference type="OrthoDB" id="3364132at2759"/>
<protein>
    <recommendedName>
        <fullName evidence="1">DUF7918 domain-containing protein</fullName>
    </recommendedName>
</protein>
<evidence type="ECO:0000259" key="1">
    <source>
        <dbReference type="Pfam" id="PF25534"/>
    </source>
</evidence>
<gene>
    <name evidence="2" type="ORF">EIP91_005186</name>
</gene>
<name>A0A4V2MVU7_9APHY</name>
<dbReference type="PANTHER" id="PTHR36223">
    <property type="entry name" value="BETA-LACTAMASE-TYPE TRANSPEPTIDASE FOLD DOMAIN CONTAINING PROTEIN"/>
    <property type="match status" value="1"/>
</dbReference>
<evidence type="ECO:0000313" key="2">
    <source>
        <dbReference type="EMBL" id="TCD63607.1"/>
    </source>
</evidence>
<accession>A0A4V2MVU7</accession>
<dbReference type="PANTHER" id="PTHR36223:SF1">
    <property type="entry name" value="TRANSCRIPTION ELONGATION FACTOR EAF N-TERMINAL DOMAIN-CONTAINING PROTEIN"/>
    <property type="match status" value="1"/>
</dbReference>
<keyword evidence="3" id="KW-1185">Reference proteome</keyword>
<comment type="caution">
    <text evidence="2">The sequence shown here is derived from an EMBL/GenBank/DDBJ whole genome shotgun (WGS) entry which is preliminary data.</text>
</comment>